<keyword evidence="3 10" id="KW-0812">Transmembrane</keyword>
<evidence type="ECO:0000313" key="13">
    <source>
        <dbReference type="EMBL" id="KIA77564.1"/>
    </source>
</evidence>
<dbReference type="CDD" id="cd12921">
    <property type="entry name" value="VKOR_4"/>
    <property type="match status" value="1"/>
</dbReference>
<dbReference type="Pfam" id="PF13462">
    <property type="entry name" value="Thioredoxin_4"/>
    <property type="match status" value="1"/>
</dbReference>
<dbReference type="AlphaFoldDB" id="A0A0C1EMG9"/>
<evidence type="ECO:0000259" key="12">
    <source>
        <dbReference type="Pfam" id="PF13462"/>
    </source>
</evidence>
<dbReference type="InterPro" id="IPR038354">
    <property type="entry name" value="VKOR_sf"/>
</dbReference>
<evidence type="ECO:0000256" key="8">
    <source>
        <dbReference type="ARBA" id="ARBA00023157"/>
    </source>
</evidence>
<keyword evidence="7 10" id="KW-0472">Membrane</keyword>
<dbReference type="RefSeq" id="WP_006341256.1">
    <property type="nucleotide sequence ID" value="NZ_BAWW01000008.1"/>
</dbReference>
<comment type="similarity">
    <text evidence="2">Belongs to the VKOR family.</text>
</comment>
<dbReference type="Pfam" id="PF07884">
    <property type="entry name" value="VKOR"/>
    <property type="match status" value="1"/>
</dbReference>
<comment type="subcellular location">
    <subcellularLocation>
        <location evidence="1">Membrane</location>
        <topology evidence="1">Multi-pass membrane protein</topology>
    </subcellularLocation>
</comment>
<feature type="domain" description="Thioredoxin-like fold" evidence="12">
    <location>
        <begin position="185"/>
        <end position="323"/>
    </location>
</feature>
<dbReference type="PATRIC" id="fig|83552.4.peg.1318"/>
<evidence type="ECO:0000256" key="5">
    <source>
        <dbReference type="ARBA" id="ARBA00022989"/>
    </source>
</evidence>
<dbReference type="InterPro" id="IPR012336">
    <property type="entry name" value="Thioredoxin-like_fold"/>
</dbReference>
<feature type="transmembrane region" description="Helical" evidence="10">
    <location>
        <begin position="49"/>
        <end position="71"/>
    </location>
</feature>
<evidence type="ECO:0000256" key="1">
    <source>
        <dbReference type="ARBA" id="ARBA00004141"/>
    </source>
</evidence>
<dbReference type="InterPro" id="IPR012932">
    <property type="entry name" value="VKOR"/>
</dbReference>
<organism evidence="13 14">
    <name type="scientific">Parachlamydia acanthamoebae</name>
    <dbReference type="NCBI Taxonomy" id="83552"/>
    <lineage>
        <taxon>Bacteria</taxon>
        <taxon>Pseudomonadati</taxon>
        <taxon>Chlamydiota</taxon>
        <taxon>Chlamydiia</taxon>
        <taxon>Parachlamydiales</taxon>
        <taxon>Parachlamydiaceae</taxon>
        <taxon>Parachlamydia</taxon>
    </lineage>
</organism>
<evidence type="ECO:0000256" key="6">
    <source>
        <dbReference type="ARBA" id="ARBA00023002"/>
    </source>
</evidence>
<proteinExistence type="inferred from homology"/>
<keyword evidence="5 10" id="KW-1133">Transmembrane helix</keyword>
<dbReference type="EMBL" id="JSAM01000074">
    <property type="protein sequence ID" value="KIA77564.1"/>
    <property type="molecule type" value="Genomic_DNA"/>
</dbReference>
<feature type="domain" description="Vitamin K epoxide reductase" evidence="11">
    <location>
        <begin position="48"/>
        <end position="119"/>
    </location>
</feature>
<comment type="caution">
    <text evidence="13">The sequence shown here is derived from an EMBL/GenBank/DDBJ whole genome shotgun (WGS) entry which is preliminary data.</text>
</comment>
<gene>
    <name evidence="13" type="ORF">DB43_GE00450</name>
</gene>
<dbReference type="Gene3D" id="3.40.30.10">
    <property type="entry name" value="Glutaredoxin"/>
    <property type="match status" value="1"/>
</dbReference>
<accession>A0A0C1EMG9</accession>
<dbReference type="GO" id="GO:0016491">
    <property type="term" value="F:oxidoreductase activity"/>
    <property type="evidence" value="ECO:0007669"/>
    <property type="project" value="UniProtKB-KW"/>
</dbReference>
<feature type="transmembrane region" description="Helical" evidence="10">
    <location>
        <begin position="104"/>
        <end position="127"/>
    </location>
</feature>
<evidence type="ECO:0000256" key="10">
    <source>
        <dbReference type="SAM" id="Phobius"/>
    </source>
</evidence>
<feature type="transmembrane region" description="Helical" evidence="10">
    <location>
        <begin position="78"/>
        <end position="98"/>
    </location>
</feature>
<evidence type="ECO:0000259" key="11">
    <source>
        <dbReference type="Pfam" id="PF07884"/>
    </source>
</evidence>
<dbReference type="Gene3D" id="1.20.1440.130">
    <property type="entry name" value="VKOR domain"/>
    <property type="match status" value="1"/>
</dbReference>
<protein>
    <submittedName>
        <fullName evidence="13">Uncharacterized protein</fullName>
    </submittedName>
</protein>
<dbReference type="SUPFAM" id="SSF52833">
    <property type="entry name" value="Thioredoxin-like"/>
    <property type="match status" value="1"/>
</dbReference>
<dbReference type="InterPro" id="IPR036249">
    <property type="entry name" value="Thioredoxin-like_sf"/>
</dbReference>
<feature type="transmembrane region" description="Helical" evidence="10">
    <location>
        <begin position="12"/>
        <end position="34"/>
    </location>
</feature>
<evidence type="ECO:0000256" key="7">
    <source>
        <dbReference type="ARBA" id="ARBA00023136"/>
    </source>
</evidence>
<keyword evidence="8" id="KW-1015">Disulfide bond</keyword>
<feature type="transmembrane region" description="Helical" evidence="10">
    <location>
        <begin position="148"/>
        <end position="168"/>
    </location>
</feature>
<evidence type="ECO:0000256" key="3">
    <source>
        <dbReference type="ARBA" id="ARBA00022692"/>
    </source>
</evidence>
<keyword evidence="4" id="KW-0874">Quinone</keyword>
<name>A0A0C1EMG9_9BACT</name>
<evidence type="ECO:0000256" key="2">
    <source>
        <dbReference type="ARBA" id="ARBA00006214"/>
    </source>
</evidence>
<evidence type="ECO:0000256" key="4">
    <source>
        <dbReference type="ARBA" id="ARBA00022719"/>
    </source>
</evidence>
<sequence>MPESSLARRAFSLSFLIVSLALASGMILTIVSWLKLCSVECSEGHKYRLFGFPFEVLGGIFFVGTGIVHFLSWRNSKLTFLTALLLVGGLGAELYFILMQKYQIGVWCPVCLGIAASIGIAALALAVEYGIHFRKILKLGDRGEIMKNIWKGASTCAIFCIGFALAFFGTSKFNPLQAAEKSLKDNLAFGNQDSQVDVYIFTDWVCPACRHIEPRLEGIVQAAGEKAKIYFIDLAVHPETMNFTPYNMSFMVHNKPAYFKLRKMLENISQETGTPSQEQIETEMRKLGQKFVELNYADVDVGNKYFKKLEKQFSVNKTPTLVVVNSEAKKGKKLSGGEITKENVLNSINLLSK</sequence>
<dbReference type="GO" id="GO:0016020">
    <property type="term" value="C:membrane"/>
    <property type="evidence" value="ECO:0007669"/>
    <property type="project" value="UniProtKB-SubCell"/>
</dbReference>
<reference evidence="13 14" key="1">
    <citation type="journal article" date="2014" name="Mol. Biol. Evol.">
        <title>Massive expansion of Ubiquitination-related gene families within the Chlamydiae.</title>
        <authorList>
            <person name="Domman D."/>
            <person name="Collingro A."/>
            <person name="Lagkouvardos I."/>
            <person name="Gehre L."/>
            <person name="Weinmaier T."/>
            <person name="Rattei T."/>
            <person name="Subtil A."/>
            <person name="Horn M."/>
        </authorList>
    </citation>
    <scope>NUCLEOTIDE SEQUENCE [LARGE SCALE GENOMIC DNA]</scope>
    <source>
        <strain evidence="13 14">OEW1</strain>
    </source>
</reference>
<dbReference type="CDD" id="cd02972">
    <property type="entry name" value="DsbA_family"/>
    <property type="match status" value="1"/>
</dbReference>
<evidence type="ECO:0000256" key="9">
    <source>
        <dbReference type="ARBA" id="ARBA00023284"/>
    </source>
</evidence>
<keyword evidence="9" id="KW-0676">Redox-active center</keyword>
<evidence type="ECO:0000313" key="14">
    <source>
        <dbReference type="Proteomes" id="UP000031307"/>
    </source>
</evidence>
<keyword evidence="6" id="KW-0560">Oxidoreductase</keyword>
<dbReference type="GO" id="GO:0048038">
    <property type="term" value="F:quinone binding"/>
    <property type="evidence" value="ECO:0007669"/>
    <property type="project" value="UniProtKB-KW"/>
</dbReference>
<dbReference type="Proteomes" id="UP000031307">
    <property type="component" value="Unassembled WGS sequence"/>
</dbReference>